<evidence type="ECO:0000256" key="2">
    <source>
        <dbReference type="ARBA" id="ARBA00022679"/>
    </source>
</evidence>
<dbReference type="FunFam" id="3.40.630.30:FF:000064">
    <property type="entry name" value="GNAT family acetyltransferase"/>
    <property type="match status" value="1"/>
</dbReference>
<accession>A0A0D8J0C8</accession>
<dbReference type="InterPro" id="IPR051016">
    <property type="entry name" value="Diverse_Substrate_AcTransf"/>
</dbReference>
<reference evidence="5" key="1">
    <citation type="submission" date="2015-02" db="EMBL/GenBank/DDBJ databases">
        <title>A novel member of the family Ruminococcaceae isolated from human feces.</title>
        <authorList>
            <person name="Shkoporov A.N."/>
            <person name="Chaplin A.V."/>
            <person name="Motuzova O.V."/>
            <person name="Kafarskaia L.I."/>
            <person name="Khokhlova E.V."/>
            <person name="Efimov B.A."/>
        </authorList>
    </citation>
    <scope>NUCLEOTIDE SEQUENCE [LARGE SCALE GENOMIC DNA]</scope>
    <source>
        <strain evidence="5">585-1</strain>
    </source>
</reference>
<dbReference type="EMBL" id="WMZR01000001">
    <property type="protein sequence ID" value="MTS50063.1"/>
    <property type="molecule type" value="Genomic_DNA"/>
</dbReference>
<dbReference type="Proteomes" id="UP000431913">
    <property type="component" value="Unassembled WGS sequence"/>
</dbReference>
<keyword evidence="9" id="KW-1185">Reference proteome</keyword>
<protein>
    <submittedName>
        <fullName evidence="6">GNAT family N-acetyltransferase</fullName>
    </submittedName>
    <submittedName>
        <fullName evidence="5">GNAT family acetyltransferase</fullName>
    </submittedName>
</protein>
<dbReference type="Pfam" id="PF00583">
    <property type="entry name" value="Acetyltransf_1"/>
    <property type="match status" value="1"/>
</dbReference>
<comment type="similarity">
    <text evidence="1">Belongs to the acetyltransferase family.</text>
</comment>
<evidence type="ECO:0000313" key="9">
    <source>
        <dbReference type="Proteomes" id="UP000032483"/>
    </source>
</evidence>
<dbReference type="RefSeq" id="WP_009324837.1">
    <property type="nucleotide sequence ID" value="NZ_CAOJUJ010000008.1"/>
</dbReference>
<evidence type="ECO:0000313" key="12">
    <source>
        <dbReference type="Proteomes" id="UP000472755"/>
    </source>
</evidence>
<evidence type="ECO:0000256" key="1">
    <source>
        <dbReference type="ARBA" id="ARBA00008694"/>
    </source>
</evidence>
<dbReference type="Proteomes" id="UP000449193">
    <property type="component" value="Unassembled WGS sequence"/>
</dbReference>
<sequence length="159" mass="18492">MAQFSIRPARPEDCGTILELIRGIAEYEKMSDEVVATEETIRHAMFDEHVTRCLLAELDGKVIGYALYFYNYSTFIGTKGLYLEDLFLYPEYRKAGYGKRLIRELFKIAAAENCGRMEWCCLNWNTPSQEFYKSLGAKPMDEWTTWRLTKEDLARLAAE</sequence>
<dbReference type="PROSITE" id="PS51186">
    <property type="entry name" value="GNAT"/>
    <property type="match status" value="1"/>
</dbReference>
<dbReference type="PANTHER" id="PTHR10545:SF29">
    <property type="entry name" value="GH14572P-RELATED"/>
    <property type="match status" value="1"/>
</dbReference>
<dbReference type="PANTHER" id="PTHR10545">
    <property type="entry name" value="DIAMINE N-ACETYLTRANSFERASE"/>
    <property type="match status" value="1"/>
</dbReference>
<evidence type="ECO:0000259" key="4">
    <source>
        <dbReference type="PROSITE" id="PS51186"/>
    </source>
</evidence>
<evidence type="ECO:0000313" key="10">
    <source>
        <dbReference type="Proteomes" id="UP000431913"/>
    </source>
</evidence>
<keyword evidence="3" id="KW-0012">Acyltransferase</keyword>
<dbReference type="SUPFAM" id="SSF55729">
    <property type="entry name" value="Acyl-CoA N-acyltransferases (Nat)"/>
    <property type="match status" value="1"/>
</dbReference>
<evidence type="ECO:0000313" key="8">
    <source>
        <dbReference type="EMBL" id="MTS50063.1"/>
    </source>
</evidence>
<evidence type="ECO:0000313" key="11">
    <source>
        <dbReference type="Proteomes" id="UP000449193"/>
    </source>
</evidence>
<evidence type="ECO:0000313" key="6">
    <source>
        <dbReference type="EMBL" id="MST90431.1"/>
    </source>
</evidence>
<dbReference type="Gene3D" id="3.40.630.30">
    <property type="match status" value="1"/>
</dbReference>
<keyword evidence="2 5" id="KW-0808">Transferase</keyword>
<gene>
    <name evidence="6" type="ORF">FYJ76_00540</name>
    <name evidence="8" type="ORF">GMD52_00715</name>
    <name evidence="7" type="ORF">GMD59_11540</name>
    <name evidence="5" type="ORF">TQ39_06940</name>
</gene>
<dbReference type="EMBL" id="JXXK01000007">
    <property type="protein sequence ID" value="KJF40367.1"/>
    <property type="molecule type" value="Genomic_DNA"/>
</dbReference>
<comment type="caution">
    <text evidence="5">The sequence shown here is derived from an EMBL/GenBank/DDBJ whole genome shotgun (WGS) entry which is preliminary data.</text>
</comment>
<reference evidence="11 12" key="2">
    <citation type="journal article" date="2019" name="Nat. Med.">
        <title>A library of human gut bacterial isolates paired with longitudinal multiomics data enables mechanistic microbiome research.</title>
        <authorList>
            <person name="Poyet M."/>
            <person name="Groussin M."/>
            <person name="Gibbons S.M."/>
            <person name="Avila-Pacheco J."/>
            <person name="Jiang X."/>
            <person name="Kearney S.M."/>
            <person name="Perrotta A.R."/>
            <person name="Berdy B."/>
            <person name="Zhao S."/>
            <person name="Lieberman T.D."/>
            <person name="Swanson P.K."/>
            <person name="Smith M."/>
            <person name="Roesemann S."/>
            <person name="Alexander J.E."/>
            <person name="Rich S.A."/>
            <person name="Livny J."/>
            <person name="Vlamakis H."/>
            <person name="Clish C."/>
            <person name="Bullock K."/>
            <person name="Deik A."/>
            <person name="Scott J."/>
            <person name="Pierce K.A."/>
            <person name="Xavier R.J."/>
            <person name="Alm E.J."/>
        </authorList>
    </citation>
    <scope>NUCLEOTIDE SEQUENCE [LARGE SCALE GENOMIC DNA]</scope>
    <source>
        <strain evidence="7 12">BIOML-A4</strain>
        <strain evidence="8 11">BIOML-A7</strain>
    </source>
</reference>
<proteinExistence type="inferred from homology"/>
<organism evidence="5 9">
    <name type="scientific">Ruthenibacterium lactatiformans</name>
    <dbReference type="NCBI Taxonomy" id="1550024"/>
    <lineage>
        <taxon>Bacteria</taxon>
        <taxon>Bacillati</taxon>
        <taxon>Bacillota</taxon>
        <taxon>Clostridia</taxon>
        <taxon>Eubacteriales</taxon>
        <taxon>Oscillospiraceae</taxon>
        <taxon>Ruthenibacterium</taxon>
    </lineage>
</organism>
<reference evidence="6 10" key="3">
    <citation type="submission" date="2019-08" db="EMBL/GenBank/DDBJ databases">
        <title>In-depth cultivation of the pig gut microbiome towards novel bacterial diversity and tailored functional studies.</title>
        <authorList>
            <person name="Wylensek D."/>
            <person name="Hitch T.C.A."/>
            <person name="Clavel T."/>
        </authorList>
    </citation>
    <scope>NUCLEOTIDE SEQUENCE [LARGE SCALE GENOMIC DNA]</scope>
    <source>
        <strain evidence="6 10">WCA3-601-WT-6J</strain>
    </source>
</reference>
<dbReference type="EMBL" id="WMZU01000017">
    <property type="protein sequence ID" value="MTS27918.1"/>
    <property type="molecule type" value="Genomic_DNA"/>
</dbReference>
<dbReference type="Proteomes" id="UP000032483">
    <property type="component" value="Unassembled WGS sequence"/>
</dbReference>
<dbReference type="InterPro" id="IPR000182">
    <property type="entry name" value="GNAT_dom"/>
</dbReference>
<dbReference type="EMBL" id="VUNJ01000001">
    <property type="protein sequence ID" value="MST90431.1"/>
    <property type="molecule type" value="Genomic_DNA"/>
</dbReference>
<evidence type="ECO:0000313" key="7">
    <source>
        <dbReference type="EMBL" id="MTS27918.1"/>
    </source>
</evidence>
<dbReference type="GeneID" id="42856347"/>
<dbReference type="AlphaFoldDB" id="A0A0D8J0C8"/>
<name>A0A0D8J0C8_9FIRM</name>
<dbReference type="CDD" id="cd04301">
    <property type="entry name" value="NAT_SF"/>
    <property type="match status" value="1"/>
</dbReference>
<dbReference type="Proteomes" id="UP000472755">
    <property type="component" value="Unassembled WGS sequence"/>
</dbReference>
<evidence type="ECO:0000256" key="3">
    <source>
        <dbReference type="ARBA" id="ARBA00023315"/>
    </source>
</evidence>
<evidence type="ECO:0000313" key="5">
    <source>
        <dbReference type="EMBL" id="KJF40367.1"/>
    </source>
</evidence>
<feature type="domain" description="N-acetyltransferase" evidence="4">
    <location>
        <begin position="4"/>
        <end position="159"/>
    </location>
</feature>
<dbReference type="InterPro" id="IPR016181">
    <property type="entry name" value="Acyl_CoA_acyltransferase"/>
</dbReference>
<dbReference type="GO" id="GO:0008080">
    <property type="term" value="F:N-acetyltransferase activity"/>
    <property type="evidence" value="ECO:0007669"/>
    <property type="project" value="TreeGrafter"/>
</dbReference>